<sequence length="272" mass="30884">MHIDQLLALTSEASEQSAILWQSTHPGLPSNWGQGRTAFGGITAGLIYHALNQVVDNDRNIRAYHVNFIGPVSFDTPFELVIEELRTGRNMSQYLGKLVQNDRVCVCVQACFGVGRKSKIHVDKLPEHNMAIPKKAKFIPQIPKVTPNFFRHFELAIEQGQIPFSWSKHSHYHGWMRFKQPPATFTPTHLVTMIDCWPPAIIQQLKLPAPVSTVSWDIEFVQPLEVTEENPWFGYQVDTKLAVDGYAHTEATIWDNKQRVVALSRQTIAVFD</sequence>
<evidence type="ECO:0000259" key="2">
    <source>
        <dbReference type="Pfam" id="PF20789"/>
    </source>
</evidence>
<dbReference type="AlphaFoldDB" id="A0A1M5QED0"/>
<dbReference type="PANTHER" id="PTHR38110:SF1">
    <property type="entry name" value="THIOESTERASE DOMAIN-CONTAINING PROTEIN"/>
    <property type="match status" value="1"/>
</dbReference>
<dbReference type="Pfam" id="PF13622">
    <property type="entry name" value="4HBT_3"/>
    <property type="match status" value="1"/>
</dbReference>
<feature type="domain" description="Acyl-CoA thioesterase-like N-terminal HotDog" evidence="1">
    <location>
        <begin position="28"/>
        <end position="113"/>
    </location>
</feature>
<dbReference type="InterPro" id="IPR049449">
    <property type="entry name" value="TesB_ACOT8-like_N"/>
</dbReference>
<evidence type="ECO:0000313" key="4">
    <source>
        <dbReference type="Proteomes" id="UP000184520"/>
    </source>
</evidence>
<accession>A0A1M5QED0</accession>
<name>A0A1M5QED0_9ALTE</name>
<dbReference type="Gene3D" id="2.40.160.210">
    <property type="entry name" value="Acyl-CoA thioesterase, double hotdog domain"/>
    <property type="match status" value="1"/>
</dbReference>
<dbReference type="EMBL" id="FQWD01000006">
    <property type="protein sequence ID" value="SHH12216.1"/>
    <property type="molecule type" value="Genomic_DNA"/>
</dbReference>
<protein>
    <submittedName>
        <fullName evidence="3">Acyl-CoA thioesterase II</fullName>
    </submittedName>
</protein>
<dbReference type="CDD" id="cd03445">
    <property type="entry name" value="Thioesterase_II_repeat2"/>
    <property type="match status" value="1"/>
</dbReference>
<dbReference type="STRING" id="634436.SAMN05216361_3856"/>
<dbReference type="InterPro" id="IPR052389">
    <property type="entry name" value="Sec_Metab_Biosynth-Assoc"/>
</dbReference>
<organism evidence="3 4">
    <name type="scientific">Marisediminitalea aggregata</name>
    <dbReference type="NCBI Taxonomy" id="634436"/>
    <lineage>
        <taxon>Bacteria</taxon>
        <taxon>Pseudomonadati</taxon>
        <taxon>Pseudomonadota</taxon>
        <taxon>Gammaproteobacteria</taxon>
        <taxon>Alteromonadales</taxon>
        <taxon>Alteromonadaceae</taxon>
        <taxon>Marisediminitalea</taxon>
    </lineage>
</organism>
<evidence type="ECO:0000313" key="3">
    <source>
        <dbReference type="EMBL" id="SHH12216.1"/>
    </source>
</evidence>
<feature type="domain" description="Acyl-CoA thioesterase-like C-terminal" evidence="2">
    <location>
        <begin position="137"/>
        <end position="270"/>
    </location>
</feature>
<dbReference type="RefSeq" id="WP_073324781.1">
    <property type="nucleotide sequence ID" value="NZ_FQWD01000006.1"/>
</dbReference>
<keyword evidence="4" id="KW-1185">Reference proteome</keyword>
<dbReference type="InterPro" id="IPR042171">
    <property type="entry name" value="Acyl-CoA_hotdog"/>
</dbReference>
<dbReference type="SUPFAM" id="SSF54637">
    <property type="entry name" value="Thioesterase/thiol ester dehydrase-isomerase"/>
    <property type="match status" value="2"/>
</dbReference>
<dbReference type="PANTHER" id="PTHR38110">
    <property type="entry name" value="CHROMOSOME 23, WHOLE GENOME SHOTGUN SEQUENCE"/>
    <property type="match status" value="1"/>
</dbReference>
<dbReference type="Pfam" id="PF20789">
    <property type="entry name" value="4HBT_3C"/>
    <property type="match status" value="1"/>
</dbReference>
<evidence type="ECO:0000259" key="1">
    <source>
        <dbReference type="Pfam" id="PF13622"/>
    </source>
</evidence>
<proteinExistence type="predicted"/>
<gene>
    <name evidence="3" type="ORF">SAMN05216361_3856</name>
</gene>
<dbReference type="Proteomes" id="UP000184520">
    <property type="component" value="Unassembled WGS sequence"/>
</dbReference>
<reference evidence="4" key="1">
    <citation type="submission" date="2016-11" db="EMBL/GenBank/DDBJ databases">
        <authorList>
            <person name="Varghese N."/>
            <person name="Submissions S."/>
        </authorList>
    </citation>
    <scope>NUCLEOTIDE SEQUENCE [LARGE SCALE GENOMIC DNA]</scope>
    <source>
        <strain evidence="4">CGMCC 1.8995</strain>
    </source>
</reference>
<dbReference type="OrthoDB" id="7059210at2"/>
<dbReference type="InterPro" id="IPR029069">
    <property type="entry name" value="HotDog_dom_sf"/>
</dbReference>
<dbReference type="InterPro" id="IPR049450">
    <property type="entry name" value="ACOT8-like_C"/>
</dbReference>